<dbReference type="InterPro" id="IPR036179">
    <property type="entry name" value="Ig-like_dom_sf"/>
</dbReference>
<evidence type="ECO:0000313" key="2">
    <source>
        <dbReference type="Proteomes" id="UP000269945"/>
    </source>
</evidence>
<evidence type="ECO:0008006" key="3">
    <source>
        <dbReference type="Google" id="ProtNLM"/>
    </source>
</evidence>
<dbReference type="EMBL" id="CYRY02005995">
    <property type="protein sequence ID" value="VCW70527.1"/>
    <property type="molecule type" value="Genomic_DNA"/>
</dbReference>
<keyword evidence="2" id="KW-1185">Reference proteome</keyword>
<accession>A0A9X9PX61</accession>
<feature type="non-terminal residue" evidence="1">
    <location>
        <position position="1"/>
    </location>
</feature>
<dbReference type="Gene3D" id="2.60.40.10">
    <property type="entry name" value="Immunoglobulins"/>
    <property type="match status" value="1"/>
</dbReference>
<proteinExistence type="predicted"/>
<evidence type="ECO:0000313" key="1">
    <source>
        <dbReference type="EMBL" id="VCW70527.1"/>
    </source>
</evidence>
<protein>
    <recommendedName>
        <fullName evidence="3">Immunoglobulin V-set domain-containing protein</fullName>
    </recommendedName>
</protein>
<comment type="caution">
    <text evidence="1">The sequence shown here is derived from an EMBL/GenBank/DDBJ whole genome shotgun (WGS) entry which is preliminary data.</text>
</comment>
<name>A0A9X9PX61_GULGU</name>
<reference evidence="1 2" key="1">
    <citation type="submission" date="2018-10" db="EMBL/GenBank/DDBJ databases">
        <authorList>
            <person name="Ekblom R."/>
            <person name="Jareborg N."/>
        </authorList>
    </citation>
    <scope>NUCLEOTIDE SEQUENCE [LARGE SCALE GENOMIC DNA]</scope>
    <source>
        <tissue evidence="1">Muscle</tissue>
    </source>
</reference>
<dbReference type="InterPro" id="IPR013783">
    <property type="entry name" value="Ig-like_fold"/>
</dbReference>
<gene>
    <name evidence="1" type="ORF">BN2614_LOCUS2</name>
</gene>
<dbReference type="AlphaFoldDB" id="A0A9X9PX61"/>
<dbReference type="Proteomes" id="UP000269945">
    <property type="component" value="Unassembled WGS sequence"/>
</dbReference>
<sequence length="78" mass="8314">GTSSQAVVTQEPSLTVSPGVTVNLTCSSSTGAVTKPHYPHCFHQNAAQVPRVFIYGTHNKYPWTPNGSHSPHFGAKLP</sequence>
<organism evidence="1 2">
    <name type="scientific">Gulo gulo</name>
    <name type="common">Wolverine</name>
    <name type="synonym">Gluton</name>
    <dbReference type="NCBI Taxonomy" id="48420"/>
    <lineage>
        <taxon>Eukaryota</taxon>
        <taxon>Metazoa</taxon>
        <taxon>Chordata</taxon>
        <taxon>Craniata</taxon>
        <taxon>Vertebrata</taxon>
        <taxon>Euteleostomi</taxon>
        <taxon>Mammalia</taxon>
        <taxon>Eutheria</taxon>
        <taxon>Laurasiatheria</taxon>
        <taxon>Carnivora</taxon>
        <taxon>Caniformia</taxon>
        <taxon>Musteloidea</taxon>
        <taxon>Mustelidae</taxon>
        <taxon>Guloninae</taxon>
        <taxon>Gulo</taxon>
    </lineage>
</organism>
<dbReference type="SUPFAM" id="SSF48726">
    <property type="entry name" value="Immunoglobulin"/>
    <property type="match status" value="1"/>
</dbReference>